<evidence type="ECO:0000313" key="1">
    <source>
        <dbReference type="EMBL" id="AXB43218.1"/>
    </source>
</evidence>
<dbReference type="KEGG" id="aab:A4R43_12210"/>
<gene>
    <name evidence="1" type="ORF">A4R43_12210</name>
</gene>
<keyword evidence="2" id="KW-1185">Reference proteome</keyword>
<accession>A0A344L594</accession>
<dbReference type="EMBL" id="CP015163">
    <property type="protein sequence ID" value="AXB43218.1"/>
    <property type="molecule type" value="Genomic_DNA"/>
</dbReference>
<evidence type="ECO:0008006" key="3">
    <source>
        <dbReference type="Google" id="ProtNLM"/>
    </source>
</evidence>
<dbReference type="Proteomes" id="UP000250434">
    <property type="component" value="Chromosome"/>
</dbReference>
<dbReference type="OrthoDB" id="3256619at2"/>
<reference evidence="1 2" key="1">
    <citation type="submission" date="2016-04" db="EMBL/GenBank/DDBJ databases">
        <title>Complete genome sequence and analysis of deep-sea sediment isolate, Amycolatopsis sp. WP1.</title>
        <authorList>
            <person name="Wang H."/>
            <person name="Chen S."/>
            <person name="Wu Q."/>
        </authorList>
    </citation>
    <scope>NUCLEOTIDE SEQUENCE [LARGE SCALE GENOMIC DNA]</scope>
    <source>
        <strain evidence="1 2">WP1</strain>
    </source>
</reference>
<organism evidence="1 2">
    <name type="scientific">Amycolatopsis albispora</name>
    <dbReference type="NCBI Taxonomy" id="1804986"/>
    <lineage>
        <taxon>Bacteria</taxon>
        <taxon>Bacillati</taxon>
        <taxon>Actinomycetota</taxon>
        <taxon>Actinomycetes</taxon>
        <taxon>Pseudonocardiales</taxon>
        <taxon>Pseudonocardiaceae</taxon>
        <taxon>Amycolatopsis</taxon>
    </lineage>
</organism>
<name>A0A344L594_9PSEU</name>
<sequence>MISPEEPDELPPFVFVPCATHVKDPADAVVEFRRVNDDRLALMVYSSLDQLRSCCGEQQPWLRIPTPVLEHLQDVQPFELVLLDVVIPPELRTTA</sequence>
<proteinExistence type="predicted"/>
<evidence type="ECO:0000313" key="2">
    <source>
        <dbReference type="Proteomes" id="UP000250434"/>
    </source>
</evidence>
<dbReference type="NCBIfam" id="NF042914">
    <property type="entry name" value="SAV915_dom"/>
    <property type="match status" value="1"/>
</dbReference>
<dbReference type="AlphaFoldDB" id="A0A344L594"/>
<protein>
    <recommendedName>
        <fullName evidence="3">SseB protein N-terminal domain-containing protein</fullName>
    </recommendedName>
</protein>
<dbReference type="RefSeq" id="WP_113692460.1">
    <property type="nucleotide sequence ID" value="NZ_CP015163.1"/>
</dbReference>
<dbReference type="InterPro" id="IPR049975">
    <property type="entry name" value="SAV_915-like_dom"/>
</dbReference>